<sequence>MLGIVALIGAVSLHFVAEQPAWPERFETAQAETESVADRVWKALDMAAVMPILRDEAVAEAVDMEAQGLVAGGGRSWPSTVALVHDTERLEALFRQSMARSAAAADPSALRAGLAFHEGHLGRRLLRLELAARRAMLDGEVETQARDGFARALGRGDRRAQQILRLIDEADLVAPNVAGALNASLAFSRGYEQGGGFDMPLSDSQLLAETWAQRDQIEAEATDWLRAYLLLSYSSLRDDEMEAYVAYASSREGKVVAQVLFDAFDRVLRQTSFDLGLAAALRMQGREL</sequence>
<proteinExistence type="predicted"/>
<name>A0ABV6CLK1_9RHOB</name>
<organism evidence="1 2">
    <name type="scientific">Paracoccus rhizosphaerae</name>
    <dbReference type="NCBI Taxonomy" id="1133347"/>
    <lineage>
        <taxon>Bacteria</taxon>
        <taxon>Pseudomonadati</taxon>
        <taxon>Pseudomonadota</taxon>
        <taxon>Alphaproteobacteria</taxon>
        <taxon>Rhodobacterales</taxon>
        <taxon>Paracoccaceae</taxon>
        <taxon>Paracoccus</taxon>
    </lineage>
</organism>
<evidence type="ECO:0000313" key="2">
    <source>
        <dbReference type="Proteomes" id="UP001589795"/>
    </source>
</evidence>
<reference evidence="1 2" key="1">
    <citation type="submission" date="2024-09" db="EMBL/GenBank/DDBJ databases">
        <authorList>
            <person name="Sun Q."/>
            <person name="Mori K."/>
        </authorList>
    </citation>
    <scope>NUCLEOTIDE SEQUENCE [LARGE SCALE GENOMIC DNA]</scope>
    <source>
        <strain evidence="1 2">CCM 7904</strain>
    </source>
</reference>
<protein>
    <recommendedName>
        <fullName evidence="3">DUF2059 domain-containing protein</fullName>
    </recommendedName>
</protein>
<comment type="caution">
    <text evidence="1">The sequence shown here is derived from an EMBL/GenBank/DDBJ whole genome shotgun (WGS) entry which is preliminary data.</text>
</comment>
<dbReference type="RefSeq" id="WP_265507679.1">
    <property type="nucleotide sequence ID" value="NZ_JAOTBE010000039.1"/>
</dbReference>
<keyword evidence="2" id="KW-1185">Reference proteome</keyword>
<evidence type="ECO:0008006" key="3">
    <source>
        <dbReference type="Google" id="ProtNLM"/>
    </source>
</evidence>
<evidence type="ECO:0000313" key="1">
    <source>
        <dbReference type="EMBL" id="MFC0201619.1"/>
    </source>
</evidence>
<accession>A0ABV6CLK1</accession>
<dbReference type="Proteomes" id="UP001589795">
    <property type="component" value="Unassembled WGS sequence"/>
</dbReference>
<gene>
    <name evidence="1" type="ORF">ACFFIZ_15215</name>
</gene>
<dbReference type="EMBL" id="JBHLWQ010000141">
    <property type="protein sequence ID" value="MFC0201619.1"/>
    <property type="molecule type" value="Genomic_DNA"/>
</dbReference>